<dbReference type="InterPro" id="IPR050546">
    <property type="entry name" value="Glycosyl_Hydrlase_16"/>
</dbReference>
<dbReference type="GO" id="GO:0004553">
    <property type="term" value="F:hydrolase activity, hydrolyzing O-glycosyl compounds"/>
    <property type="evidence" value="ECO:0007669"/>
    <property type="project" value="InterPro"/>
</dbReference>
<evidence type="ECO:0000256" key="2">
    <source>
        <dbReference type="SAM" id="MobiDB-lite"/>
    </source>
</evidence>
<dbReference type="STRING" id="157072.A0A024UF15"/>
<protein>
    <recommendedName>
        <fullName evidence="4">GH16 domain-containing protein</fullName>
    </recommendedName>
</protein>
<dbReference type="VEuPathDB" id="FungiDB:H310_04725"/>
<proteinExistence type="inferred from homology"/>
<evidence type="ECO:0000256" key="3">
    <source>
        <dbReference type="SAM" id="Phobius"/>
    </source>
</evidence>
<keyword evidence="3" id="KW-1133">Transmembrane helix</keyword>
<dbReference type="SUPFAM" id="SSF49899">
    <property type="entry name" value="Concanavalin A-like lectins/glucanases"/>
    <property type="match status" value="3"/>
</dbReference>
<dbReference type="PANTHER" id="PTHR10963:SF55">
    <property type="entry name" value="GLYCOSIDE HYDROLASE FAMILY 16 PROTEIN"/>
    <property type="match status" value="1"/>
</dbReference>
<evidence type="ECO:0000259" key="4">
    <source>
        <dbReference type="PROSITE" id="PS51762"/>
    </source>
</evidence>
<organism evidence="5">
    <name type="scientific">Aphanomyces invadans</name>
    <dbReference type="NCBI Taxonomy" id="157072"/>
    <lineage>
        <taxon>Eukaryota</taxon>
        <taxon>Sar</taxon>
        <taxon>Stramenopiles</taxon>
        <taxon>Oomycota</taxon>
        <taxon>Saprolegniomycetes</taxon>
        <taxon>Saprolegniales</taxon>
        <taxon>Verrucalvaceae</taxon>
        <taxon>Aphanomyces</taxon>
    </lineage>
</organism>
<keyword evidence="3" id="KW-0812">Transmembrane</keyword>
<feature type="domain" description="GH16" evidence="4">
    <location>
        <begin position="15"/>
        <end position="392"/>
    </location>
</feature>
<sequence>MRIHTAAIAATATVASMVTALTPKEEYLIFEDDFDSGFDLSVWKHDITLGGNGNREFEVYVNSRNNSYVKDGKLHLRATLTDEAYGRDSIEGGVMDLWGTSPYSSCSSPQFAGCRKEANGFDILPPVQSARIQTMESFSFKYGRVEVRTKLPRGDWLWPGIWMMAKDNRYGPWPSSGELDIMESRGNGPDYKDDKGDPIGNNRFSACFHFGPAWNKDGYPVAVNDTKALPNHRSYGDEFHTFGFYWDEDEMYAYVDKPENVVTRVADYGKKSFWDIGLESGAWNASDSYNNFQEGPINAPFDQEMYLIMNVAVGGTSIAKGFLDSGYFPDGQGNKPWHTNDSFPAANFYHQKDKWFPSWTTNEDMTTTTSGRSSDFSAMQIDSVKVWGIRGLTTSTKSKNEIHRYDDKTTATTTMDCSATCPHASSVPTCLEPSTSTCFATTSACFPGTTPCALPAERLVFHDSFDEDRLDLTKWQHEITMTGDRTSFMHMSTEDPTNSHVKNGRLVIKPTLSAPVVGFLDNSTVDLWGTSPANQCTSNYNFGCLQTGNAEKILPPIRSAMLRTEKSFSFRYGRVEVRAKIPTGQWLRPVFRLLPKFDSYGEWPQSGEIVLFEGRDEGRAVESRVHFGPFNMSTGSSRQVTPLPAPAATNVGSEQSDDRDAFHVYGLFWDESDLYMYVDSRDNIVSRVEGYGTASLWKSQWGDNESSPYREQRVQAPFDQHFYLSLGLRVGGNDGFFPDNIGNKPWNDTSTRHKETFDKALNEWSPTWNAKADSSSLEIDQVSVWATSTASSWTYHGAFDREPEPEAEKLLFSDSFATLDMRRWKPEITMNTGGEFQMYVNHRQVGFVRNKTLLLRPALSSDIIGNWSLFQGYIDMWGTDLPSKCTAAAASGCGHLNTPQDMAPPIHSASFRTAESFSFRYGHVQITATLPAHADYLLPRLRLIPLTSGHAWLDIAVTRTLPQHHKTTQTVATGYCTNATSCDVAYHEIEPHSTHVYGVIWDATDVVVYLDTPSHVVWHRPTPPSMHEDMFLVAQVGVGGISSLPHYAFGTFNNQDPSAALPVPWNASAPYPHTQFYRAKDQWWPSWANKTLNDGHTVGDHSALQVHAVHVWSVRGTKWRAHRVVGDPDVAASLVQVKSPTAKHEKVVAFTAAYTGTIPLPDHSLVDKLKASLAGLFPGSHHTLYGPVVRGGNVITATVQFDPTPSTAIKENTAARGEFKLEETQALVQLHSQGPDSTVDISSPRRTWLWVVGGGLVLAGVLLFAVSVGTKILRRRMYTSIPERVL</sequence>
<dbReference type="Gene3D" id="2.60.120.200">
    <property type="match status" value="3"/>
</dbReference>
<accession>A0A024UF15</accession>
<feature type="region of interest" description="Disordered" evidence="2">
    <location>
        <begin position="635"/>
        <end position="654"/>
    </location>
</feature>
<feature type="domain" description="GH16" evidence="4">
    <location>
        <begin position="486"/>
        <end position="790"/>
    </location>
</feature>
<dbReference type="Pfam" id="PF00722">
    <property type="entry name" value="Glyco_hydro_16"/>
    <property type="match status" value="1"/>
</dbReference>
<dbReference type="InterPro" id="IPR000757">
    <property type="entry name" value="Beta-glucanase-like"/>
</dbReference>
<dbReference type="eggNOG" id="ENOG502QRX5">
    <property type="taxonomic scope" value="Eukaryota"/>
</dbReference>
<dbReference type="GO" id="GO:0005975">
    <property type="term" value="P:carbohydrate metabolic process"/>
    <property type="evidence" value="ECO:0007669"/>
    <property type="project" value="InterPro"/>
</dbReference>
<dbReference type="OrthoDB" id="4781at2759"/>
<comment type="similarity">
    <text evidence="1">Belongs to the glycosyl hydrolase 16 family.</text>
</comment>
<dbReference type="PROSITE" id="PS51762">
    <property type="entry name" value="GH16_2"/>
    <property type="match status" value="2"/>
</dbReference>
<name>A0A024UF15_9STRA</name>
<feature type="transmembrane region" description="Helical" evidence="3">
    <location>
        <begin position="1248"/>
        <end position="1268"/>
    </location>
</feature>
<dbReference type="InterPro" id="IPR013320">
    <property type="entry name" value="ConA-like_dom_sf"/>
</dbReference>
<dbReference type="GeneID" id="20081775"/>
<evidence type="ECO:0000256" key="1">
    <source>
        <dbReference type="ARBA" id="ARBA00006865"/>
    </source>
</evidence>
<keyword evidence="3" id="KW-0472">Membrane</keyword>
<gene>
    <name evidence="5" type="ORF">H310_04725</name>
</gene>
<reference evidence="5" key="1">
    <citation type="submission" date="2013-12" db="EMBL/GenBank/DDBJ databases">
        <title>The Genome Sequence of Aphanomyces invadans NJM9701.</title>
        <authorList>
            <consortium name="The Broad Institute Genomics Platform"/>
            <person name="Russ C."/>
            <person name="Tyler B."/>
            <person name="van West P."/>
            <person name="Dieguez-Uribeondo J."/>
            <person name="Young S.K."/>
            <person name="Zeng Q."/>
            <person name="Gargeya S."/>
            <person name="Fitzgerald M."/>
            <person name="Abouelleil A."/>
            <person name="Alvarado L."/>
            <person name="Chapman S.B."/>
            <person name="Gainer-Dewar J."/>
            <person name="Goldberg J."/>
            <person name="Griggs A."/>
            <person name="Gujja S."/>
            <person name="Hansen M."/>
            <person name="Howarth C."/>
            <person name="Imamovic A."/>
            <person name="Ireland A."/>
            <person name="Larimer J."/>
            <person name="McCowan C."/>
            <person name="Murphy C."/>
            <person name="Pearson M."/>
            <person name="Poon T.W."/>
            <person name="Priest M."/>
            <person name="Roberts A."/>
            <person name="Saif S."/>
            <person name="Shea T."/>
            <person name="Sykes S."/>
            <person name="Wortman J."/>
            <person name="Nusbaum C."/>
            <person name="Birren B."/>
        </authorList>
    </citation>
    <scope>NUCLEOTIDE SEQUENCE [LARGE SCALE GENOMIC DNA]</scope>
    <source>
        <strain evidence="5">NJM9701</strain>
    </source>
</reference>
<dbReference type="EMBL" id="KI913958">
    <property type="protein sequence ID" value="ETW04452.1"/>
    <property type="molecule type" value="Genomic_DNA"/>
</dbReference>
<dbReference type="RefSeq" id="XP_008867408.1">
    <property type="nucleotide sequence ID" value="XM_008869186.1"/>
</dbReference>
<evidence type="ECO:0000313" key="5">
    <source>
        <dbReference type="EMBL" id="ETW04452.1"/>
    </source>
</evidence>
<dbReference type="PANTHER" id="PTHR10963">
    <property type="entry name" value="GLYCOSYL HYDROLASE-RELATED"/>
    <property type="match status" value="1"/>
</dbReference>